<dbReference type="CDD" id="cd22460">
    <property type="entry name" value="KH-I_PEPPER_rpt2_like"/>
    <property type="match status" value="2"/>
</dbReference>
<feature type="domain" description="K Homology" evidence="4">
    <location>
        <begin position="148"/>
        <end position="244"/>
    </location>
</feature>
<comment type="caution">
    <text evidence="5">The sequence shown here is derived from an EMBL/GenBank/DDBJ whole genome shotgun (WGS) entry which is preliminary data.</text>
</comment>
<evidence type="ECO:0000256" key="2">
    <source>
        <dbReference type="PROSITE-ProRule" id="PRU00117"/>
    </source>
</evidence>
<keyword evidence="2" id="KW-0694">RNA-binding</keyword>
<sequence>SAENGATNFPENENLTPSGVTASSLLNEASGAFPESNQPDTLTAETAPMRTIPRRRDGQDGLGIACFVGAIIGRKGDIIRKMCEETRARIKVLDGPTTTPDRIVMISAKEEPEAYMSPAMEAVVRVFRRVSGLPDSDDDEDLQNAGGAFSSVRLLVASSQAINLIGKQGSSIKSIVENSGASVRILSDGTNIIYLTVISGVVKPDDYKYTDTPFYAAQDERIVDLQGEALKIVKALEGVVGHLRKFLLDHSVVPLRETTRVSQVRQEEPLANNKSALHAALSNAIESDLMARREALFLERDTRVESFVQPSGASIYSQDPALSARHSLASLEFLLLLHRFFYNGVSYQTMQIPFSYGRISLKKRRATINIQESPHLIKSSGNQRDIFSSTKCSATNSNSAENGATNFPENENLTPSGVTASSLLNEASGAFPESNQPDTLTAETAPDANDSAAERWPGWPGDCVFRVIVPVSKVGAIIGRKGDIIRKMCEETRARIKVLDGPTTTPDRIVMISAKEEPEAYMSPAMEAVVRVFRRVSGLPDSDDDEDLQNAGGAFSSVRLLVASSQAINLIGKQGSSIKSIVENSGASVRILSDEDTPFYAAQDERIVDLQGEALKIVKALEGVVGHLRKFLLDHSVVPLFEKQYLARVSQVRQEEPLANNKSALHAALSNAIESDLMARREALFLERDTRVESFVQPSGASIYSQDPALSARHSPGLARVSAAFVTQVSQTMQIPFSYAEDIIGLEGANIAFIRRRSGATITIQESPHPDQITVEIKGTSSQVQTAQQLIQEFISNHKEPASVSGGYARVDTGYVPAYPPQLSNLQEPLASSYMGTETGQYRPTAYSQLAGPSASTYTPSLNGQTYGTEYRPASDAGGYNTYNL</sequence>
<evidence type="ECO:0000256" key="1">
    <source>
        <dbReference type="ARBA" id="ARBA00022737"/>
    </source>
</evidence>
<feature type="region of interest" description="Disordered" evidence="3">
    <location>
        <begin position="861"/>
        <end position="885"/>
    </location>
</feature>
<dbReference type="CDD" id="cd22459">
    <property type="entry name" value="KH-I_PEPPER_rpt1_like"/>
    <property type="match status" value="2"/>
</dbReference>
<dbReference type="InterPro" id="IPR004087">
    <property type="entry name" value="KH_dom"/>
</dbReference>
<dbReference type="Pfam" id="PF00013">
    <property type="entry name" value="KH_1"/>
    <property type="match status" value="5"/>
</dbReference>
<dbReference type="PROSITE" id="PS50084">
    <property type="entry name" value="KH_TYPE_1"/>
    <property type="match status" value="5"/>
</dbReference>
<feature type="domain" description="K Homology" evidence="4">
    <location>
        <begin position="461"/>
        <end position="534"/>
    </location>
</feature>
<keyword evidence="6" id="KW-1185">Reference proteome</keyword>
<evidence type="ECO:0000313" key="5">
    <source>
        <dbReference type="EMBL" id="KAH0871194.1"/>
    </source>
</evidence>
<evidence type="ECO:0000259" key="4">
    <source>
        <dbReference type="SMART" id="SM00322"/>
    </source>
</evidence>
<evidence type="ECO:0000256" key="3">
    <source>
        <dbReference type="SAM" id="MobiDB-lite"/>
    </source>
</evidence>
<accession>A0ABQ7YSJ7</accession>
<feature type="domain" description="K Homology" evidence="4">
    <location>
        <begin position="554"/>
        <end position="629"/>
    </location>
</feature>
<dbReference type="InterPro" id="IPR004088">
    <property type="entry name" value="KH_dom_type_1"/>
</dbReference>
<dbReference type="CDD" id="cd22461">
    <property type="entry name" value="KH-I_PEPPER_like_rpt3"/>
    <property type="match status" value="1"/>
</dbReference>
<dbReference type="EMBL" id="JAGKQM010000017">
    <property type="protein sequence ID" value="KAH0871194.1"/>
    <property type="molecule type" value="Genomic_DNA"/>
</dbReference>
<gene>
    <name evidence="5" type="ORF">HID58_078216</name>
</gene>
<feature type="domain" description="K Homology" evidence="4">
    <location>
        <begin position="727"/>
        <end position="796"/>
    </location>
</feature>
<feature type="compositionally biased region" description="Polar residues" evidence="3">
    <location>
        <begin position="433"/>
        <end position="442"/>
    </location>
</feature>
<name>A0ABQ7YSJ7_BRANA</name>
<dbReference type="InterPro" id="IPR036612">
    <property type="entry name" value="KH_dom_type_1_sf"/>
</dbReference>
<evidence type="ECO:0000313" key="6">
    <source>
        <dbReference type="Proteomes" id="UP000824890"/>
    </source>
</evidence>
<dbReference type="Gene3D" id="3.30.1370.10">
    <property type="entry name" value="K Homology domain, type 1"/>
    <property type="match status" value="3"/>
</dbReference>
<feature type="compositionally biased region" description="Polar residues" evidence="3">
    <location>
        <begin position="392"/>
        <end position="425"/>
    </location>
</feature>
<feature type="non-terminal residue" evidence="5">
    <location>
        <position position="1"/>
    </location>
</feature>
<feature type="region of interest" description="Disordered" evidence="3">
    <location>
        <begin position="392"/>
        <end position="455"/>
    </location>
</feature>
<dbReference type="PANTHER" id="PTHR10288">
    <property type="entry name" value="KH DOMAIN CONTAINING RNA BINDING PROTEIN"/>
    <property type="match status" value="1"/>
</dbReference>
<feature type="domain" description="K Homology" evidence="4">
    <location>
        <begin position="56"/>
        <end position="128"/>
    </location>
</feature>
<proteinExistence type="predicted"/>
<dbReference type="SMART" id="SM00322">
    <property type="entry name" value="KH"/>
    <property type="match status" value="5"/>
</dbReference>
<reference evidence="5 6" key="1">
    <citation type="submission" date="2021-05" db="EMBL/GenBank/DDBJ databases">
        <title>Genome Assembly of Synthetic Allotetraploid Brassica napus Reveals Homoeologous Exchanges between Subgenomes.</title>
        <authorList>
            <person name="Davis J.T."/>
        </authorList>
    </citation>
    <scope>NUCLEOTIDE SEQUENCE [LARGE SCALE GENOMIC DNA]</scope>
    <source>
        <strain evidence="6">cv. Da-Ae</strain>
        <tissue evidence="5">Seedling</tissue>
    </source>
</reference>
<keyword evidence="1" id="KW-0677">Repeat</keyword>
<dbReference type="SUPFAM" id="SSF54791">
    <property type="entry name" value="Eukaryotic type KH-domain (KH-domain type I)"/>
    <property type="match status" value="5"/>
</dbReference>
<dbReference type="Proteomes" id="UP000824890">
    <property type="component" value="Unassembled WGS sequence"/>
</dbReference>
<protein>
    <recommendedName>
        <fullName evidence="4">K Homology domain-containing protein</fullName>
    </recommendedName>
</protein>
<dbReference type="Gene3D" id="3.30.310.210">
    <property type="match status" value="1"/>
</dbReference>
<organism evidence="5 6">
    <name type="scientific">Brassica napus</name>
    <name type="common">Rape</name>
    <dbReference type="NCBI Taxonomy" id="3708"/>
    <lineage>
        <taxon>Eukaryota</taxon>
        <taxon>Viridiplantae</taxon>
        <taxon>Streptophyta</taxon>
        <taxon>Embryophyta</taxon>
        <taxon>Tracheophyta</taxon>
        <taxon>Spermatophyta</taxon>
        <taxon>Magnoliopsida</taxon>
        <taxon>eudicotyledons</taxon>
        <taxon>Gunneridae</taxon>
        <taxon>Pentapetalae</taxon>
        <taxon>rosids</taxon>
        <taxon>malvids</taxon>
        <taxon>Brassicales</taxon>
        <taxon>Brassicaceae</taxon>
        <taxon>Brassiceae</taxon>
        <taxon>Brassica</taxon>
    </lineage>
</organism>